<dbReference type="PANTHER" id="PTHR16525:SF0">
    <property type="entry name" value="PROTEIN C12ORF4"/>
    <property type="match status" value="1"/>
</dbReference>
<dbReference type="PANTHER" id="PTHR16525">
    <property type="entry name" value="PROTEIN C12ORF4"/>
    <property type="match status" value="1"/>
</dbReference>
<evidence type="ECO:0000256" key="1">
    <source>
        <dbReference type="SAM" id="MobiDB-lite"/>
    </source>
</evidence>
<evidence type="ECO:0000313" key="3">
    <source>
        <dbReference type="Proteomes" id="UP001318040"/>
    </source>
</evidence>
<keyword evidence="2" id="KW-0732">Signal</keyword>
<evidence type="ECO:0000313" key="4">
    <source>
        <dbReference type="RefSeq" id="XP_032834089.1"/>
    </source>
</evidence>
<dbReference type="Pfam" id="PF10154">
    <property type="entry name" value="Fy-3"/>
    <property type="match status" value="1"/>
</dbReference>
<feature type="chain" id="PRO_5042557369" evidence="2">
    <location>
        <begin position="23"/>
        <end position="572"/>
    </location>
</feature>
<dbReference type="CTD" id="57102"/>
<name>A0AAJ7UE48_PETMA</name>
<dbReference type="GO" id="GO:0005737">
    <property type="term" value="C:cytoplasm"/>
    <property type="evidence" value="ECO:0007669"/>
    <property type="project" value="TreeGrafter"/>
</dbReference>
<evidence type="ECO:0000256" key="2">
    <source>
        <dbReference type="SAM" id="SignalP"/>
    </source>
</evidence>
<proteinExistence type="predicted"/>
<dbReference type="Proteomes" id="UP001318040">
    <property type="component" value="Chromosome 65"/>
</dbReference>
<feature type="region of interest" description="Disordered" evidence="1">
    <location>
        <begin position="405"/>
        <end position="429"/>
    </location>
</feature>
<dbReference type="RefSeq" id="XP_032834089.1">
    <property type="nucleotide sequence ID" value="XM_032978198.1"/>
</dbReference>
<dbReference type="AlphaFoldDB" id="A0AAJ7UE48"/>
<feature type="signal peptide" evidence="2">
    <location>
        <begin position="1"/>
        <end position="22"/>
    </location>
</feature>
<accession>A0AAJ7UE48</accession>
<gene>
    <name evidence="4" type="primary">C65H12orf4</name>
</gene>
<dbReference type="KEGG" id="pmrn:116956517"/>
<dbReference type="GO" id="GO:0043304">
    <property type="term" value="P:regulation of mast cell degranulation"/>
    <property type="evidence" value="ECO:0007669"/>
    <property type="project" value="TreeGrafter"/>
</dbReference>
<keyword evidence="3" id="KW-1185">Reference proteome</keyword>
<dbReference type="InterPro" id="IPR019311">
    <property type="entry name" value="Fy-3"/>
</dbReference>
<sequence>MRAAIKPLVVLPEIMWVGYTSAAMGEDVPGPVAVVDFTFATRDTPPLSVPVGLPLACPISDLHSRLVHSHALPCYAEDELRQALREFVRDKTQELYDQSGERALEGIALASDEEVDGLARAWEKAFRETTVQHVGAEEARADEEFSRAYSALIHSPVSHTLLTLEHHYCVSAAEMLAEREMALQQLRERQRVEMERAMQELGKSLRDEDVNVLAVQHFETQQAVESKWNVELKQLMELQRLEYRDWIMKVHQDSSTPDGKASGDDVAGLAGQPPDAEMEDGVAYEEHRRLEESFTIHLGAQMKTMHNLRLLRADVLELCRLRAGSQGDTRPRRLHMALSLYSSALSGLVLLVDNRISSYSGIKKEFAMVCQQSTDFHFLELEQQMNDVQEVVLAVNTFHGKDKKTTESFARNGGADDKKNSEKNPQNISPGEFYITRHSNLAEVQVVFHLCVDEGARCGAITARDPAIMGLRNILKVCCHNDITNITLPLLLVHEMSEEMTVSWCLKKAELVFKCVKGFMMEMASWDGGVSRTVQFIVPQGLSEEVFFQLSAMLPQIFRVSSALTLTSSRPK</sequence>
<reference evidence="4" key="1">
    <citation type="submission" date="2025-08" db="UniProtKB">
        <authorList>
            <consortium name="RefSeq"/>
        </authorList>
    </citation>
    <scope>IDENTIFICATION</scope>
    <source>
        <tissue evidence="4">Sperm</tissue>
    </source>
</reference>
<protein>
    <submittedName>
        <fullName evidence="4">Protein C12orf4 homolog isoform X1</fullName>
    </submittedName>
</protein>
<organism evidence="3 4">
    <name type="scientific">Petromyzon marinus</name>
    <name type="common">Sea lamprey</name>
    <dbReference type="NCBI Taxonomy" id="7757"/>
    <lineage>
        <taxon>Eukaryota</taxon>
        <taxon>Metazoa</taxon>
        <taxon>Chordata</taxon>
        <taxon>Craniata</taxon>
        <taxon>Vertebrata</taxon>
        <taxon>Cyclostomata</taxon>
        <taxon>Hyperoartia</taxon>
        <taxon>Petromyzontiformes</taxon>
        <taxon>Petromyzontidae</taxon>
        <taxon>Petromyzon</taxon>
    </lineage>
</organism>